<dbReference type="Proteomes" id="UP000199702">
    <property type="component" value="Unassembled WGS sequence"/>
</dbReference>
<evidence type="ECO:0000256" key="1">
    <source>
        <dbReference type="ARBA" id="ARBA00022729"/>
    </source>
</evidence>
<dbReference type="Gene3D" id="2.80.10.50">
    <property type="match status" value="4"/>
</dbReference>
<dbReference type="SUPFAM" id="SSF63829">
    <property type="entry name" value="Calcium-dependent phosphotriesterase"/>
    <property type="match status" value="2"/>
</dbReference>
<gene>
    <name evidence="4" type="ORF">SAMN05660918_0939</name>
</gene>
<dbReference type="NCBIfam" id="TIGR04183">
    <property type="entry name" value="Por_Secre_tail"/>
    <property type="match status" value="1"/>
</dbReference>
<feature type="domain" description="Secretion system C-terminal sorting" evidence="3">
    <location>
        <begin position="797"/>
        <end position="871"/>
    </location>
</feature>
<dbReference type="InterPro" id="IPR013431">
    <property type="entry name" value="Delta_60_rpt"/>
</dbReference>
<feature type="signal peptide" evidence="2">
    <location>
        <begin position="1"/>
        <end position="16"/>
    </location>
</feature>
<accession>A0A1H6RJW7</accession>
<dbReference type="Pfam" id="PF18962">
    <property type="entry name" value="Por_Secre_tail"/>
    <property type="match status" value="1"/>
</dbReference>
<dbReference type="Pfam" id="PF17164">
    <property type="entry name" value="DUF5122"/>
    <property type="match status" value="6"/>
</dbReference>
<dbReference type="Gene3D" id="2.60.40.4070">
    <property type="match status" value="1"/>
</dbReference>
<keyword evidence="5" id="KW-1185">Reference proteome</keyword>
<dbReference type="AlphaFoldDB" id="A0A1H6RJW7"/>
<dbReference type="STRING" id="402734.SAMN05660918_0939"/>
<proteinExistence type="predicted"/>
<evidence type="ECO:0000256" key="2">
    <source>
        <dbReference type="SAM" id="SignalP"/>
    </source>
</evidence>
<feature type="chain" id="PRO_5011457031" evidence="2">
    <location>
        <begin position="17"/>
        <end position="877"/>
    </location>
</feature>
<organism evidence="4 5">
    <name type="scientific">Flavobacterium terrigena</name>
    <dbReference type="NCBI Taxonomy" id="402734"/>
    <lineage>
        <taxon>Bacteria</taxon>
        <taxon>Pseudomonadati</taxon>
        <taxon>Bacteroidota</taxon>
        <taxon>Flavobacteriia</taxon>
        <taxon>Flavobacteriales</taxon>
        <taxon>Flavobacteriaceae</taxon>
        <taxon>Flavobacterium</taxon>
    </lineage>
</organism>
<evidence type="ECO:0000313" key="4">
    <source>
        <dbReference type="EMBL" id="SEI56079.1"/>
    </source>
</evidence>
<keyword evidence="1 2" id="KW-0732">Signal</keyword>
<evidence type="ECO:0000313" key="5">
    <source>
        <dbReference type="Proteomes" id="UP000199702"/>
    </source>
</evidence>
<name>A0A1H6RJW7_9FLAO</name>
<dbReference type="InterPro" id="IPR026444">
    <property type="entry name" value="Secre_tail"/>
</dbReference>
<dbReference type="OrthoDB" id="9805017at2"/>
<sequence>MKKILLFFLFSIIAKAQSLDTTFDSDGLINNPISNTPSIQNAYDGILQPDGKMIYVGRYFENGITYGLIVRYNSDGTKDTTFSNVGFSNLFGKIGQTVSLQNDGKIIVAGLNNVTRLTSEGALDTSFNTIGTKAISLSGQNMNIKCASVQSDNKIVVSGYISNGTNNDLAVARLNTDGTLDTTFDSDGIFTYNSTSIDQGFSHKIQTDGKIVVVGDTGATGAKKILLVRLEATGALDTAFGSNGVVINVWHNYGRDVQILSDGKIVVLGKSGSSIVLIKHTSSGAYDTSFNDTGDRMLGIAMSLETTGAATNLHHIPKLKVLATGGFLIACSSNLDYSVVKTDATGNLDTTFGTNGAFTSNFETDLPSVSQIKTNGNIIISGNSFTSGMNSDAKIKEIELSSNGTLIATNTKNVYLGVDKHILLRKNATGDFFVLVKTPISTLYKYDAFGQLDTSFGALGKVVLNDYYSDFIFDNSGKIILGGNSSIKLGLLNSAGTFDSGFNGGVAVDLTNFNFYHADALLYTPNNKILISCEELMPNGSHNLGFRQFNLDGTLDLSFGTNGIFNFRISPNLIYDYLEVPISINLQSDGKYLISGFSKESNVSGFSDMSYFVVRILPNGTVDTTYGNNGIVYFPSANNIKIVNSLILPDNKLLINFYSTSTPMNIYKTLKLSSDGSVDSTFGINGVSDDIVGTKNNNFCLQSDGKYLKAGSRNDHFSISRYNADGSVDTTFGTNGELTTVLGLSSAIDDILLQADGKIVVGGSEITSDYKLAVLARFTNTVLGTLEFSTSENVLSIYPNPIETNATFEFTLNNSETLTVEIYDVQGKLVQTIATNKTFLAGKHDLPIELQSNLNSGNYFLKLTTATGSQSIQIIKK</sequence>
<dbReference type="RefSeq" id="WP_091308867.1">
    <property type="nucleotide sequence ID" value="NZ_CBCSJU010000005.1"/>
</dbReference>
<reference evidence="5" key="1">
    <citation type="submission" date="2016-10" db="EMBL/GenBank/DDBJ databases">
        <authorList>
            <person name="Varghese N."/>
            <person name="Submissions S."/>
        </authorList>
    </citation>
    <scope>NUCLEOTIDE SEQUENCE [LARGE SCALE GENOMIC DNA]</scope>
    <source>
        <strain evidence="5">DSM 17934</strain>
    </source>
</reference>
<protein>
    <submittedName>
        <fullName evidence="4">Delta-60 repeat domain-containing protein/Por secretion system C-terminal sorting domain-containing protein</fullName>
    </submittedName>
</protein>
<evidence type="ECO:0000259" key="3">
    <source>
        <dbReference type="Pfam" id="PF18962"/>
    </source>
</evidence>
<dbReference type="NCBIfam" id="TIGR02608">
    <property type="entry name" value="delta_60_rpt"/>
    <property type="match status" value="12"/>
</dbReference>
<dbReference type="EMBL" id="FNYA01000002">
    <property type="protein sequence ID" value="SEI56079.1"/>
    <property type="molecule type" value="Genomic_DNA"/>
</dbReference>